<evidence type="ECO:0000313" key="1">
    <source>
        <dbReference type="EMBL" id="KAF2036003.1"/>
    </source>
</evidence>
<dbReference type="AlphaFoldDB" id="A0A9P4LS43"/>
<evidence type="ECO:0000313" key="2">
    <source>
        <dbReference type="Proteomes" id="UP000799777"/>
    </source>
</evidence>
<keyword evidence="2" id="KW-1185">Reference proteome</keyword>
<comment type="caution">
    <text evidence="1">The sequence shown here is derived from an EMBL/GenBank/DDBJ whole genome shotgun (WGS) entry which is preliminary data.</text>
</comment>
<dbReference type="PANTHER" id="PTHR42085">
    <property type="entry name" value="F-BOX DOMAIN-CONTAINING PROTEIN"/>
    <property type="match status" value="1"/>
</dbReference>
<gene>
    <name evidence="1" type="ORF">EK21DRAFT_84382</name>
</gene>
<proteinExistence type="predicted"/>
<organism evidence="1 2">
    <name type="scientific">Setomelanomma holmii</name>
    <dbReference type="NCBI Taxonomy" id="210430"/>
    <lineage>
        <taxon>Eukaryota</taxon>
        <taxon>Fungi</taxon>
        <taxon>Dikarya</taxon>
        <taxon>Ascomycota</taxon>
        <taxon>Pezizomycotina</taxon>
        <taxon>Dothideomycetes</taxon>
        <taxon>Pleosporomycetidae</taxon>
        <taxon>Pleosporales</taxon>
        <taxon>Pleosporineae</taxon>
        <taxon>Phaeosphaeriaceae</taxon>
        <taxon>Setomelanomma</taxon>
    </lineage>
</organism>
<dbReference type="OrthoDB" id="3791141at2759"/>
<dbReference type="InterPro" id="IPR038883">
    <property type="entry name" value="AN11006-like"/>
</dbReference>
<accession>A0A9P4LS43</accession>
<reference evidence="1" key="1">
    <citation type="journal article" date="2020" name="Stud. Mycol.">
        <title>101 Dothideomycetes genomes: a test case for predicting lifestyles and emergence of pathogens.</title>
        <authorList>
            <person name="Haridas S."/>
            <person name="Albert R."/>
            <person name="Binder M."/>
            <person name="Bloem J."/>
            <person name="Labutti K."/>
            <person name="Salamov A."/>
            <person name="Andreopoulos B."/>
            <person name="Baker S."/>
            <person name="Barry K."/>
            <person name="Bills G."/>
            <person name="Bluhm B."/>
            <person name="Cannon C."/>
            <person name="Castanera R."/>
            <person name="Culley D."/>
            <person name="Daum C."/>
            <person name="Ezra D."/>
            <person name="Gonzalez J."/>
            <person name="Henrissat B."/>
            <person name="Kuo A."/>
            <person name="Liang C."/>
            <person name="Lipzen A."/>
            <person name="Lutzoni F."/>
            <person name="Magnuson J."/>
            <person name="Mondo S."/>
            <person name="Nolan M."/>
            <person name="Ohm R."/>
            <person name="Pangilinan J."/>
            <person name="Park H.-J."/>
            <person name="Ramirez L."/>
            <person name="Alfaro M."/>
            <person name="Sun H."/>
            <person name="Tritt A."/>
            <person name="Yoshinaga Y."/>
            <person name="Zwiers L.-H."/>
            <person name="Turgeon B."/>
            <person name="Goodwin S."/>
            <person name="Spatafora J."/>
            <person name="Crous P."/>
            <person name="Grigoriev I."/>
        </authorList>
    </citation>
    <scope>NUCLEOTIDE SEQUENCE</scope>
    <source>
        <strain evidence="1">CBS 110217</strain>
    </source>
</reference>
<sequence length="287" mass="32709">MAFERLGLGGNIQAGYSDAENMTLKVAIWLMAKDPSMKTLANYTRMPKRYKEISHTISGDRDPAPILTSQPFRLLNLPAEISDLIYAYALTTDNGKVQIRIPQYQPDSAKILIQSYEPYKSPPKFNKLQYVCKRLHAETSCLELRHNTLVFPTKRTRRTRSKPASPLFHNPLHPSKILLDQNHRAQHQSPRHAIQPQPDIFPHAHTLRRILLHKALGKIYLGALHPEHADLLLAISVEARSRRKKVSWYAPNLKFFPGQDEFREDMFRSGARGVEFAGIEGGVGEMD</sequence>
<protein>
    <submittedName>
        <fullName evidence="1">Uncharacterized protein</fullName>
    </submittedName>
</protein>
<dbReference type="EMBL" id="ML978156">
    <property type="protein sequence ID" value="KAF2036003.1"/>
    <property type="molecule type" value="Genomic_DNA"/>
</dbReference>
<dbReference type="Proteomes" id="UP000799777">
    <property type="component" value="Unassembled WGS sequence"/>
</dbReference>
<dbReference type="PANTHER" id="PTHR42085:SF2">
    <property type="entry name" value="F-BOX DOMAIN-CONTAINING PROTEIN"/>
    <property type="match status" value="1"/>
</dbReference>
<name>A0A9P4LS43_9PLEO</name>